<evidence type="ECO:0000256" key="1">
    <source>
        <dbReference type="ARBA" id="ARBA00004417"/>
    </source>
</evidence>
<evidence type="ECO:0000256" key="3">
    <source>
        <dbReference type="ARBA" id="ARBA00022448"/>
    </source>
</evidence>
<dbReference type="InterPro" id="IPR003593">
    <property type="entry name" value="AAA+_ATPase"/>
</dbReference>
<name>A0ABQ5W6X1_9HYPH</name>
<dbReference type="SUPFAM" id="SSF52540">
    <property type="entry name" value="P-loop containing nucleoside triphosphate hydrolases"/>
    <property type="match status" value="1"/>
</dbReference>
<feature type="domain" description="ABC transporter" evidence="6">
    <location>
        <begin position="5"/>
        <end position="246"/>
    </location>
</feature>
<comment type="similarity">
    <text evidence="2">Belongs to the ABC transporter superfamily.</text>
</comment>
<evidence type="ECO:0000256" key="5">
    <source>
        <dbReference type="ARBA" id="ARBA00022840"/>
    </source>
</evidence>
<evidence type="ECO:0000256" key="4">
    <source>
        <dbReference type="ARBA" id="ARBA00022741"/>
    </source>
</evidence>
<dbReference type="PROSITE" id="PS00211">
    <property type="entry name" value="ABC_TRANSPORTER_1"/>
    <property type="match status" value="1"/>
</dbReference>
<evidence type="ECO:0000259" key="6">
    <source>
        <dbReference type="PROSITE" id="PS50893"/>
    </source>
</evidence>
<dbReference type="PANTHER" id="PTHR43776">
    <property type="entry name" value="TRANSPORT ATP-BINDING PROTEIN"/>
    <property type="match status" value="1"/>
</dbReference>
<keyword evidence="8" id="KW-1185">Reference proteome</keyword>
<keyword evidence="3" id="KW-0813">Transport</keyword>
<evidence type="ECO:0000256" key="2">
    <source>
        <dbReference type="ARBA" id="ARBA00005417"/>
    </source>
</evidence>
<dbReference type="PROSITE" id="PS50893">
    <property type="entry name" value="ABC_TRANSPORTER_2"/>
    <property type="match status" value="1"/>
</dbReference>
<keyword evidence="5 7" id="KW-0067">ATP-binding</keyword>
<dbReference type="EMBL" id="BSNS01000011">
    <property type="protein sequence ID" value="GLQ55612.1"/>
    <property type="molecule type" value="Genomic_DNA"/>
</dbReference>
<dbReference type="PANTHER" id="PTHR43776:SF7">
    <property type="entry name" value="D,D-DIPEPTIDE TRANSPORT ATP-BINDING PROTEIN DDPF-RELATED"/>
    <property type="match status" value="1"/>
</dbReference>
<dbReference type="InterPro" id="IPR003439">
    <property type="entry name" value="ABC_transporter-like_ATP-bd"/>
</dbReference>
<dbReference type="RefSeq" id="WP_284341002.1">
    <property type="nucleotide sequence ID" value="NZ_BSNS01000011.1"/>
</dbReference>
<dbReference type="CDD" id="cd03257">
    <property type="entry name" value="ABC_NikE_OppD_transporters"/>
    <property type="match status" value="1"/>
</dbReference>
<organism evidence="7 8">
    <name type="scientific">Devosia nitrariae</name>
    <dbReference type="NCBI Taxonomy" id="2071872"/>
    <lineage>
        <taxon>Bacteria</taxon>
        <taxon>Pseudomonadati</taxon>
        <taxon>Pseudomonadota</taxon>
        <taxon>Alphaproteobacteria</taxon>
        <taxon>Hyphomicrobiales</taxon>
        <taxon>Devosiaceae</taxon>
        <taxon>Devosia</taxon>
    </lineage>
</organism>
<dbReference type="InterPro" id="IPR050319">
    <property type="entry name" value="ABC_transp_ATP-bind"/>
</dbReference>
<dbReference type="Pfam" id="PF00005">
    <property type="entry name" value="ABC_tran"/>
    <property type="match status" value="1"/>
</dbReference>
<reference evidence="8" key="1">
    <citation type="journal article" date="2019" name="Int. J. Syst. Evol. Microbiol.">
        <title>The Global Catalogue of Microorganisms (GCM) 10K type strain sequencing project: providing services to taxonomists for standard genome sequencing and annotation.</title>
        <authorList>
            <consortium name="The Broad Institute Genomics Platform"/>
            <consortium name="The Broad Institute Genome Sequencing Center for Infectious Disease"/>
            <person name="Wu L."/>
            <person name="Ma J."/>
        </authorList>
    </citation>
    <scope>NUCLEOTIDE SEQUENCE [LARGE SCALE GENOMIC DNA]</scope>
    <source>
        <strain evidence="8">NBRC 112416</strain>
    </source>
</reference>
<dbReference type="Gene3D" id="3.40.50.300">
    <property type="entry name" value="P-loop containing nucleotide triphosphate hydrolases"/>
    <property type="match status" value="1"/>
</dbReference>
<accession>A0ABQ5W6X1</accession>
<dbReference type="GO" id="GO:0005524">
    <property type="term" value="F:ATP binding"/>
    <property type="evidence" value="ECO:0007669"/>
    <property type="project" value="UniProtKB-KW"/>
</dbReference>
<comment type="subcellular location">
    <subcellularLocation>
        <location evidence="1">Cell inner membrane</location>
        <topology evidence="1">Peripheral membrane protein</topology>
    </subcellularLocation>
</comment>
<evidence type="ECO:0000313" key="8">
    <source>
        <dbReference type="Proteomes" id="UP001156691"/>
    </source>
</evidence>
<dbReference type="Pfam" id="PF08352">
    <property type="entry name" value="oligo_HPY"/>
    <property type="match status" value="1"/>
</dbReference>
<protein>
    <submittedName>
        <fullName evidence="7">ABC transporter ATP-binding protein</fullName>
    </submittedName>
</protein>
<dbReference type="InterPro" id="IPR013563">
    <property type="entry name" value="Oligopep_ABC_C"/>
</dbReference>
<comment type="caution">
    <text evidence="7">The sequence shown here is derived from an EMBL/GenBank/DDBJ whole genome shotgun (WGS) entry which is preliminary data.</text>
</comment>
<dbReference type="NCBIfam" id="TIGR01727">
    <property type="entry name" value="oligo_HPY"/>
    <property type="match status" value="1"/>
</dbReference>
<dbReference type="SMART" id="SM00382">
    <property type="entry name" value="AAA"/>
    <property type="match status" value="1"/>
</dbReference>
<sequence length="343" mass="37585">MNKLLEVTDLKKIFGGSVRAVDGVSFSLAERETLALVGESGCGKSTVSRLILRLTNPTQGTIRFEGKDITRISQGALKSIRREIQFVFQDPFSSLDPRMTAGEIVTEPLSVHGLVRNGRERRSTAERLLQAVGLSSKHVDNWPRQFSGGQRQRLGIIRAFALGPRLIVADEPVSALDVSVRSQVINILQDMQEDKGTAYLFISHDMATVRHMADRVAVMYLGKIVELAPKTSFFAGPQHPYAEALLSAVPASHPSKRRRRILLAGDPPSPISIPSGCRFHTRCPIAQDVCKSSEPPLKPVADNHLAACHFAQAWPIASRLKDVDAPTEGGRFDNVPGDLQVCR</sequence>
<dbReference type="InterPro" id="IPR017871">
    <property type="entry name" value="ABC_transporter-like_CS"/>
</dbReference>
<proteinExistence type="inferred from homology"/>
<keyword evidence="4" id="KW-0547">Nucleotide-binding</keyword>
<dbReference type="InterPro" id="IPR027417">
    <property type="entry name" value="P-loop_NTPase"/>
</dbReference>
<dbReference type="Proteomes" id="UP001156691">
    <property type="component" value="Unassembled WGS sequence"/>
</dbReference>
<evidence type="ECO:0000313" key="7">
    <source>
        <dbReference type="EMBL" id="GLQ55612.1"/>
    </source>
</evidence>
<gene>
    <name evidence="7" type="ORF">GCM10010862_28710</name>
</gene>